<gene>
    <name evidence="2" type="primary">ccmf_ii</name>
</gene>
<accession>A0A7T0M4R4</accession>
<keyword evidence="1" id="KW-0472">Membrane</keyword>
<reference evidence="2" key="1">
    <citation type="submission" date="2020-05" db="EMBL/GenBank/DDBJ databases">
        <title>Characterization and comparative analysis of mitochondrial genomes of the highly differentiated ciliated protists shed light on the diversity and evolution of the linear molecular architecture.</title>
        <authorList>
            <person name="Zhang T."/>
            <person name="Li C."/>
            <person name="Zhang X."/>
            <person name="Wang C."/>
            <person name="Roger A.J."/>
            <person name="Song W."/>
            <person name="Gao F."/>
        </authorList>
    </citation>
    <scope>NUCLEOTIDE SEQUENCE</scope>
</reference>
<organism evidence="2">
    <name type="scientific">Halteria grandinella</name>
    <dbReference type="NCBI Taxonomy" id="5974"/>
    <lineage>
        <taxon>Eukaryota</taxon>
        <taxon>Sar</taxon>
        <taxon>Alveolata</taxon>
        <taxon>Ciliophora</taxon>
        <taxon>Intramacronucleata</taxon>
        <taxon>Spirotrichea</taxon>
        <taxon>Stichotrichia</taxon>
        <taxon>Sporadotrichida</taxon>
        <taxon>Halteriidae</taxon>
        <taxon>Halteria</taxon>
    </lineage>
</organism>
<evidence type="ECO:0000313" key="2">
    <source>
        <dbReference type="EMBL" id="QPL15976.1"/>
    </source>
</evidence>
<feature type="transmembrane region" description="Helical" evidence="1">
    <location>
        <begin position="65"/>
        <end position="83"/>
    </location>
</feature>
<dbReference type="EMBL" id="MT471317">
    <property type="protein sequence ID" value="QPL15976.1"/>
    <property type="molecule type" value="Genomic_DNA"/>
</dbReference>
<proteinExistence type="predicted"/>
<name>A0A7T0M4R4_HALGN</name>
<keyword evidence="1" id="KW-1133">Transmembrane helix</keyword>
<protein>
    <submittedName>
        <fullName evidence="2">Ccmf_ii</fullName>
    </submittedName>
</protein>
<sequence>MLFQRLYNWIKYKTLPPSFLFKNRLFIERDSKHRRVLSNFGLSFRNSKWSNYETYNIKLHFKNNYLKFLFSIFFFFIFLIVIINFNKYYIFSYIFNSLSFFFWIGIDSLDYYLSFLIWIVSLSISLFFNLIYSYFFFNNFYQNNNSTSINSEYKKLNINSLNKKTTLISKNDLNWVLYSWLTNTNSSNNNIILEKLFDTKLNNTNWNNNFDFFIKLYKLSFYSSLLSKNNNFFQLNNNINSFKNNFFQGNYYNLIYFFNNNKLINNNTSLILNYFLKNYNNYYNLKFSNTTSTKYNNNRFIWNLNNFNQELEKFPFLLKFKNGFFFINNFNYQQLNNLILNFNELWVLNPSFKNQIISAKWNRWLYRYSILHRKILKNSHKLTLTKRLLNSGFYESKIFNKNIWATEHLNKISQSDYFSSIFNSHYSNLFNKKIINNFNYKALIDNNDSQINSLNLLNFYENSYFWYLKRFYNFNTMSTNFIKSKLNLNNNFLNIESKLNNDLNNTNFKYNIFLNYFLNSSKNNLSKFSHSNNTILNINDLSINSNLNKSFNNFFNLKDFYILLNENDLFSKDLLNILFWITTTNLNNTKISFFDSLMNLNYKFNPSFNNFINNSNKDQNVEFWLTLSLINTDSIYLKDSIYLNYFLN</sequence>
<feature type="transmembrane region" description="Helical" evidence="1">
    <location>
        <begin position="113"/>
        <end position="137"/>
    </location>
</feature>
<evidence type="ECO:0000256" key="1">
    <source>
        <dbReference type="SAM" id="Phobius"/>
    </source>
</evidence>
<geneLocation type="mitochondrion" evidence="2"/>
<dbReference type="RefSeq" id="YP_010049571.1">
    <property type="nucleotide sequence ID" value="NC_054370.1"/>
</dbReference>
<dbReference type="GeneID" id="63661402"/>
<feature type="transmembrane region" description="Helical" evidence="1">
    <location>
        <begin position="89"/>
        <end position="106"/>
    </location>
</feature>
<keyword evidence="2" id="KW-0496">Mitochondrion</keyword>
<keyword evidence="1" id="KW-0812">Transmembrane</keyword>
<dbReference type="AlphaFoldDB" id="A0A7T0M4R4"/>